<name>A0A914CF80_9BILA</name>
<evidence type="ECO:0000313" key="3">
    <source>
        <dbReference type="WBParaSite" id="ACRNAN_scaffold1024.g13740.t1"/>
    </source>
</evidence>
<accession>A0A914CF80</accession>
<dbReference type="WBParaSite" id="ACRNAN_scaffold1024.g13740.t1">
    <property type="protein sequence ID" value="ACRNAN_scaffold1024.g13740.t1"/>
    <property type="gene ID" value="ACRNAN_scaffold1024.g13740"/>
</dbReference>
<reference evidence="3" key="1">
    <citation type="submission" date="2022-11" db="UniProtKB">
        <authorList>
            <consortium name="WormBaseParasite"/>
        </authorList>
    </citation>
    <scope>IDENTIFICATION</scope>
</reference>
<keyword evidence="2" id="KW-1185">Reference proteome</keyword>
<evidence type="ECO:0000313" key="2">
    <source>
        <dbReference type="Proteomes" id="UP000887540"/>
    </source>
</evidence>
<evidence type="ECO:0000256" key="1">
    <source>
        <dbReference type="SAM" id="Phobius"/>
    </source>
</evidence>
<keyword evidence="1" id="KW-0472">Membrane</keyword>
<dbReference type="AlphaFoldDB" id="A0A914CF80"/>
<keyword evidence="1" id="KW-1133">Transmembrane helix</keyword>
<proteinExistence type="predicted"/>
<protein>
    <submittedName>
        <fullName evidence="3">Cytochrome P450</fullName>
    </submittedName>
</protein>
<sequence length="78" mass="9117">MTFLTTGLILLLVYFISLLLWRRYKYFKLREELGLTGPPAGFISGNIKDIVIWIKEKGLENSPYQILSLTEKYRKTFG</sequence>
<feature type="transmembrane region" description="Helical" evidence="1">
    <location>
        <begin position="6"/>
        <end position="24"/>
    </location>
</feature>
<dbReference type="Proteomes" id="UP000887540">
    <property type="component" value="Unplaced"/>
</dbReference>
<keyword evidence="1" id="KW-0812">Transmembrane</keyword>
<organism evidence="2 3">
    <name type="scientific">Acrobeloides nanus</name>
    <dbReference type="NCBI Taxonomy" id="290746"/>
    <lineage>
        <taxon>Eukaryota</taxon>
        <taxon>Metazoa</taxon>
        <taxon>Ecdysozoa</taxon>
        <taxon>Nematoda</taxon>
        <taxon>Chromadorea</taxon>
        <taxon>Rhabditida</taxon>
        <taxon>Tylenchina</taxon>
        <taxon>Cephalobomorpha</taxon>
        <taxon>Cephaloboidea</taxon>
        <taxon>Cephalobidae</taxon>
        <taxon>Acrobeloides</taxon>
    </lineage>
</organism>